<gene>
    <name evidence="2" type="ORF">TAT_000238500</name>
    <name evidence="1" type="ORF">TAV_000238600</name>
</gene>
<dbReference type="VEuPathDB" id="PiroplasmaDB:TA03535"/>
<sequence length="281" mass="32247">MSKLEELFKNSKLTIKSANIFETELESLNDAKIMIGELVIPLKMALFNDNTQNIPLIKTVEIVEEIFLRLNAVQLYIQLAKIHTEKLMDYRKRYSKCSNKEDSESNEKRLVKALHRVKNILENKVYAKLILQSGHHLVKMLQDIYTRNENGMVDPLAMYRIQSPLEYYFKAKITQVLGSFEQIISDTNYSLGKATELAKISGFDDVKICGTGVVVGHIIEETFKLDDITIKPIENLYLIINERICSLGEVEKQISGIVEDEKTEPDMFSEIYKNIVSIFSV</sequence>
<protein>
    <submittedName>
        <fullName evidence="2">Uncharacterized protein</fullName>
    </submittedName>
</protein>
<name>A0A3B0MUB9_THEAN</name>
<dbReference type="EMBL" id="UIVS01000003">
    <property type="protein sequence ID" value="SVP92590.1"/>
    <property type="molecule type" value="Genomic_DNA"/>
</dbReference>
<organism evidence="2">
    <name type="scientific">Theileria annulata</name>
    <dbReference type="NCBI Taxonomy" id="5874"/>
    <lineage>
        <taxon>Eukaryota</taxon>
        <taxon>Sar</taxon>
        <taxon>Alveolata</taxon>
        <taxon>Apicomplexa</taxon>
        <taxon>Aconoidasida</taxon>
        <taxon>Piroplasmida</taxon>
        <taxon>Theileriidae</taxon>
        <taxon>Theileria</taxon>
    </lineage>
</organism>
<accession>A0A3B0MUB9</accession>
<reference evidence="2" key="1">
    <citation type="submission" date="2018-07" db="EMBL/GenBank/DDBJ databases">
        <authorList>
            <person name="Quirk P.G."/>
            <person name="Krulwich T.A."/>
        </authorList>
    </citation>
    <scope>NUCLEOTIDE SEQUENCE</scope>
    <source>
        <strain evidence="2">Anand</strain>
    </source>
</reference>
<proteinExistence type="predicted"/>
<evidence type="ECO:0000313" key="2">
    <source>
        <dbReference type="EMBL" id="SVP93394.1"/>
    </source>
</evidence>
<dbReference type="EMBL" id="UIVT01000003">
    <property type="protein sequence ID" value="SVP93394.1"/>
    <property type="molecule type" value="Genomic_DNA"/>
</dbReference>
<dbReference type="AlphaFoldDB" id="A0A3B0MUB9"/>
<evidence type="ECO:0000313" key="1">
    <source>
        <dbReference type="EMBL" id="SVP92590.1"/>
    </source>
</evidence>